<dbReference type="Gene3D" id="3.40.1580.10">
    <property type="entry name" value="SMI1/KNR4-like"/>
    <property type="match status" value="1"/>
</dbReference>
<name>A0ABY9R6M9_9FLAO</name>
<proteinExistence type="predicted"/>
<dbReference type="RefSeq" id="WP_309531312.1">
    <property type="nucleotide sequence ID" value="NZ_CP133721.1"/>
</dbReference>
<reference evidence="2" key="1">
    <citation type="submission" date="2023-09" db="EMBL/GenBank/DDBJ databases">
        <title>Flavobacterium sp. 20NA77.7 isolated from freshwater.</title>
        <authorList>
            <person name="Le V."/>
            <person name="Ko S.-R."/>
            <person name="Ahn C.-Y."/>
            <person name="Oh H.-M."/>
        </authorList>
    </citation>
    <scope>NUCLEOTIDE SEQUENCE</scope>
    <source>
        <strain evidence="2">20NA77.7</strain>
    </source>
</reference>
<evidence type="ECO:0000313" key="3">
    <source>
        <dbReference type="Proteomes" id="UP001180481"/>
    </source>
</evidence>
<dbReference type="SUPFAM" id="SSF160631">
    <property type="entry name" value="SMI1/KNR4-like"/>
    <property type="match status" value="1"/>
</dbReference>
<sequence length="164" mass="19067">MNKVDNILERLYKFSPNILQLGKAIADDRLEILQSNISINLPNDFVYLLKKHNGIFLCGVEILGLGMDFGKSSLDKVYQFEHFEVNNPMPLEYFPFSPDGMGNHYCLDLSKKEGNDSCPIVFWQWDVDYQLNEVETCNSDFLDWMEEVLIGWTENDYNYDGSEK</sequence>
<gene>
    <name evidence="2" type="ORF">RF683_05350</name>
</gene>
<dbReference type="Pfam" id="PF14568">
    <property type="entry name" value="SUKH_6"/>
    <property type="match status" value="1"/>
</dbReference>
<organism evidence="2 3">
    <name type="scientific">Flavobacterium nakdongensis</name>
    <dbReference type="NCBI Taxonomy" id="3073563"/>
    <lineage>
        <taxon>Bacteria</taxon>
        <taxon>Pseudomonadati</taxon>
        <taxon>Bacteroidota</taxon>
        <taxon>Flavobacteriia</taxon>
        <taxon>Flavobacteriales</taxon>
        <taxon>Flavobacteriaceae</taxon>
        <taxon>Flavobacterium</taxon>
    </lineage>
</organism>
<dbReference type="InterPro" id="IPR018958">
    <property type="entry name" value="Knr4/Smi1-like_dom"/>
</dbReference>
<dbReference type="EMBL" id="CP133721">
    <property type="protein sequence ID" value="WMW76927.1"/>
    <property type="molecule type" value="Genomic_DNA"/>
</dbReference>
<protein>
    <submittedName>
        <fullName evidence="2">SMI1/KNR4 family protein</fullName>
    </submittedName>
</protein>
<dbReference type="InterPro" id="IPR037883">
    <property type="entry name" value="Knr4/Smi1-like_sf"/>
</dbReference>
<keyword evidence="3" id="KW-1185">Reference proteome</keyword>
<evidence type="ECO:0000313" key="2">
    <source>
        <dbReference type="EMBL" id="WMW76927.1"/>
    </source>
</evidence>
<feature type="domain" description="Knr4/Smi1-like" evidence="1">
    <location>
        <begin position="24"/>
        <end position="147"/>
    </location>
</feature>
<accession>A0ABY9R6M9</accession>
<dbReference type="SMART" id="SM00860">
    <property type="entry name" value="SMI1_KNR4"/>
    <property type="match status" value="1"/>
</dbReference>
<dbReference type="Proteomes" id="UP001180481">
    <property type="component" value="Chromosome"/>
</dbReference>
<evidence type="ECO:0000259" key="1">
    <source>
        <dbReference type="SMART" id="SM00860"/>
    </source>
</evidence>